<evidence type="ECO:0000256" key="1">
    <source>
        <dbReference type="ARBA" id="ARBA00003478"/>
    </source>
</evidence>
<comment type="function">
    <text evidence="10 13">This protein binds specifically to 23S rRNA; its binding is stimulated by other ribosomal proteins, e.g., L4, L17, and L20. It is important during the early stages of 50S assembly. It makes multiple contacts with different domains of the 23S rRNA in the assembled 50S subunit and ribosome.</text>
</comment>
<dbReference type="AlphaFoldDB" id="A0A4Q2KBB4"/>
<feature type="region of interest" description="Disordered" evidence="14">
    <location>
        <begin position="1"/>
        <end position="20"/>
    </location>
</feature>
<dbReference type="SUPFAM" id="SSF54843">
    <property type="entry name" value="Ribosomal protein L22"/>
    <property type="match status" value="1"/>
</dbReference>
<proteinExistence type="inferred from homology"/>
<dbReference type="GO" id="GO:0022625">
    <property type="term" value="C:cytosolic large ribosomal subunit"/>
    <property type="evidence" value="ECO:0007669"/>
    <property type="project" value="TreeGrafter"/>
</dbReference>
<dbReference type="Gene3D" id="3.90.470.10">
    <property type="entry name" value="Ribosomal protein L22/L17"/>
    <property type="match status" value="1"/>
</dbReference>
<evidence type="ECO:0000256" key="7">
    <source>
        <dbReference type="ARBA" id="ARBA00023274"/>
    </source>
</evidence>
<dbReference type="OrthoDB" id="9805969at2"/>
<organism evidence="15 16">
    <name type="scientific">Candidatus Borkfalkia ceftriaxoniphila</name>
    <dbReference type="NCBI Taxonomy" id="2508949"/>
    <lineage>
        <taxon>Bacteria</taxon>
        <taxon>Bacillati</taxon>
        <taxon>Bacillota</taxon>
        <taxon>Clostridia</taxon>
        <taxon>Christensenellales</taxon>
        <taxon>Christensenellaceae</taxon>
        <taxon>Candidatus Borkfalkia</taxon>
    </lineage>
</organism>
<dbReference type="InterPro" id="IPR005727">
    <property type="entry name" value="Ribosomal_uL22_bac/chlpt-type"/>
</dbReference>
<name>A0A4Q2KBB4_9FIRM</name>
<gene>
    <name evidence="10" type="primary">rplV</name>
    <name evidence="15" type="ORF">ESZ91_02565</name>
</gene>
<evidence type="ECO:0000313" key="15">
    <source>
        <dbReference type="EMBL" id="RXZ61287.1"/>
    </source>
</evidence>
<evidence type="ECO:0000256" key="6">
    <source>
        <dbReference type="ARBA" id="ARBA00022980"/>
    </source>
</evidence>
<comment type="caution">
    <text evidence="15">The sequence shown here is derived from an EMBL/GenBank/DDBJ whole genome shotgun (WGS) entry which is preliminary data.</text>
</comment>
<dbReference type="InterPro" id="IPR001063">
    <property type="entry name" value="Ribosomal_uL22"/>
</dbReference>
<dbReference type="PANTHER" id="PTHR13501">
    <property type="entry name" value="CHLOROPLAST 50S RIBOSOMAL PROTEIN L22-RELATED"/>
    <property type="match status" value="1"/>
</dbReference>
<evidence type="ECO:0000256" key="5">
    <source>
        <dbReference type="ARBA" id="ARBA00022884"/>
    </source>
</evidence>
<dbReference type="PANTHER" id="PTHR13501:SF8">
    <property type="entry name" value="LARGE RIBOSOMAL SUBUNIT PROTEIN UL22M"/>
    <property type="match status" value="1"/>
</dbReference>
<keyword evidence="6 10" id="KW-0689">Ribosomal protein</keyword>
<evidence type="ECO:0000256" key="8">
    <source>
        <dbReference type="ARBA" id="ARBA00025084"/>
    </source>
</evidence>
<dbReference type="Pfam" id="PF00237">
    <property type="entry name" value="Ribosomal_L22"/>
    <property type="match status" value="1"/>
</dbReference>
<evidence type="ECO:0000256" key="13">
    <source>
        <dbReference type="RuleBase" id="RU004008"/>
    </source>
</evidence>
<evidence type="ECO:0000256" key="14">
    <source>
        <dbReference type="SAM" id="MobiDB-lite"/>
    </source>
</evidence>
<dbReference type="GO" id="GO:0003735">
    <property type="term" value="F:structural constituent of ribosome"/>
    <property type="evidence" value="ECO:0007669"/>
    <property type="project" value="InterPro"/>
</dbReference>
<dbReference type="GO" id="GO:0006412">
    <property type="term" value="P:translation"/>
    <property type="evidence" value="ECO:0007669"/>
    <property type="project" value="UniProtKB-UniRule"/>
</dbReference>
<dbReference type="CDD" id="cd00336">
    <property type="entry name" value="Ribosomal_L22"/>
    <property type="match status" value="1"/>
</dbReference>
<sequence length="129" mass="14264">MATNTREKTKRIAENKDKRPYATARHIRMSPYKVRRALALIRGKSVNEAVALLEYATVISAEPVKKVVLSAAANAEHNFGMDRGDLIVAEAYADQGPTLKRMNPVSKGRAHAILKRTSHITVVLDVKSK</sequence>
<evidence type="ECO:0000256" key="12">
    <source>
        <dbReference type="RuleBase" id="RU004006"/>
    </source>
</evidence>
<dbReference type="InterPro" id="IPR047867">
    <property type="entry name" value="Ribosomal_uL22_bac/org-type"/>
</dbReference>
<reference evidence="15 16" key="1">
    <citation type="journal article" date="2019" name="Gut">
        <title>Antibiotics-induced monodominance of a novel gut bacterial order.</title>
        <authorList>
            <person name="Hildebrand F."/>
            <person name="Moitinho-Silva L."/>
            <person name="Blasche S."/>
            <person name="Jahn M.T."/>
            <person name="Gossmann T.I."/>
            <person name="Heuerta-Cepas J."/>
            <person name="Hercog R."/>
            <person name="Luetge M."/>
            <person name="Bahram M."/>
            <person name="Pryszlak A."/>
            <person name="Alves R.J."/>
            <person name="Waszak S.M."/>
            <person name="Zhu A."/>
            <person name="Ye L."/>
            <person name="Costea P.I."/>
            <person name="Aalvink S."/>
            <person name="Belzer C."/>
            <person name="Forslund S.K."/>
            <person name="Sunagawa S."/>
            <person name="Hentschel U."/>
            <person name="Merten C."/>
            <person name="Patil K.R."/>
            <person name="Benes V."/>
            <person name="Bork P."/>
        </authorList>
    </citation>
    <scope>NUCLEOTIDE SEQUENCE [LARGE SCALE GENOMIC DNA]</scope>
    <source>
        <strain evidence="15 16">HDS1380</strain>
    </source>
</reference>
<accession>A0A4Q2KBB4</accession>
<comment type="subunit">
    <text evidence="3 10 12">Part of the 50S ribosomal subunit.</text>
</comment>
<dbReference type="Proteomes" id="UP000291269">
    <property type="component" value="Unassembled WGS sequence"/>
</dbReference>
<comment type="function">
    <text evidence="8">This protein binds specifically to 23S rRNA; its binding is stimulated by other ribosomal proteins, e.g. L4, L17, and L20. It is important during the early stages of 50S assembly. It makes multiple contacts with different domains of the 23S rRNA in the assembled 50S subunit and ribosome.</text>
</comment>
<evidence type="ECO:0000256" key="10">
    <source>
        <dbReference type="HAMAP-Rule" id="MF_01331"/>
    </source>
</evidence>
<evidence type="ECO:0000256" key="3">
    <source>
        <dbReference type="ARBA" id="ARBA00011838"/>
    </source>
</evidence>
<comment type="similarity">
    <text evidence="2 10 11">Belongs to the universal ribosomal protein uL22 family.</text>
</comment>
<keyword evidence="5 10" id="KW-0694">RNA-binding</keyword>
<evidence type="ECO:0000256" key="11">
    <source>
        <dbReference type="RuleBase" id="RU004005"/>
    </source>
</evidence>
<keyword evidence="7 10" id="KW-0687">Ribonucleoprotein</keyword>
<evidence type="ECO:0000256" key="9">
    <source>
        <dbReference type="ARBA" id="ARBA00035207"/>
    </source>
</evidence>
<dbReference type="EMBL" id="SDOZ01000002">
    <property type="protein sequence ID" value="RXZ61287.1"/>
    <property type="molecule type" value="Genomic_DNA"/>
</dbReference>
<keyword evidence="16" id="KW-1185">Reference proteome</keyword>
<dbReference type="InterPro" id="IPR036394">
    <property type="entry name" value="Ribosomal_uL22_sf"/>
</dbReference>
<dbReference type="NCBIfam" id="TIGR01044">
    <property type="entry name" value="rplV_bact"/>
    <property type="match status" value="1"/>
</dbReference>
<keyword evidence="4 10" id="KW-0699">rRNA-binding</keyword>
<comment type="function">
    <text evidence="1 10">The globular domain of the protein is located near the polypeptide exit tunnel on the outside of the subunit, while an extended beta-hairpin is found that lines the wall of the exit tunnel in the center of the 70S ribosome.</text>
</comment>
<dbReference type="GO" id="GO:0019843">
    <property type="term" value="F:rRNA binding"/>
    <property type="evidence" value="ECO:0007669"/>
    <property type="project" value="UniProtKB-UniRule"/>
</dbReference>
<dbReference type="RefSeq" id="WP_129223823.1">
    <property type="nucleotide sequence ID" value="NZ_SDOZ01000002.1"/>
</dbReference>
<evidence type="ECO:0000256" key="4">
    <source>
        <dbReference type="ARBA" id="ARBA00022730"/>
    </source>
</evidence>
<evidence type="ECO:0000256" key="2">
    <source>
        <dbReference type="ARBA" id="ARBA00009451"/>
    </source>
</evidence>
<dbReference type="HAMAP" id="MF_01331_B">
    <property type="entry name" value="Ribosomal_uL22_B"/>
    <property type="match status" value="1"/>
</dbReference>
<evidence type="ECO:0000313" key="16">
    <source>
        <dbReference type="Proteomes" id="UP000291269"/>
    </source>
</evidence>
<protein>
    <recommendedName>
        <fullName evidence="9 10">Large ribosomal subunit protein uL22</fullName>
    </recommendedName>
</protein>